<name>A0A382U9R8_9ZZZZ</name>
<dbReference type="AlphaFoldDB" id="A0A382U9R8"/>
<evidence type="ECO:0000313" key="1">
    <source>
        <dbReference type="EMBL" id="SVD30999.1"/>
    </source>
</evidence>
<proteinExistence type="predicted"/>
<reference evidence="1" key="1">
    <citation type="submission" date="2018-05" db="EMBL/GenBank/DDBJ databases">
        <authorList>
            <person name="Lanie J.A."/>
            <person name="Ng W.-L."/>
            <person name="Kazmierczak K.M."/>
            <person name="Andrzejewski T.M."/>
            <person name="Davidsen T.M."/>
            <person name="Wayne K.J."/>
            <person name="Tettelin H."/>
            <person name="Glass J.I."/>
            <person name="Rusch D."/>
            <person name="Podicherti R."/>
            <person name="Tsui H.-C.T."/>
            <person name="Winkler M.E."/>
        </authorList>
    </citation>
    <scope>NUCLEOTIDE SEQUENCE</scope>
</reference>
<accession>A0A382U9R8</accession>
<organism evidence="1">
    <name type="scientific">marine metagenome</name>
    <dbReference type="NCBI Taxonomy" id="408172"/>
    <lineage>
        <taxon>unclassified sequences</taxon>
        <taxon>metagenomes</taxon>
        <taxon>ecological metagenomes</taxon>
    </lineage>
</organism>
<protein>
    <submittedName>
        <fullName evidence="1">Uncharacterized protein</fullName>
    </submittedName>
</protein>
<gene>
    <name evidence="1" type="ORF">METZ01_LOCUS383853</name>
</gene>
<dbReference type="EMBL" id="UINC01142581">
    <property type="protein sequence ID" value="SVD30999.1"/>
    <property type="molecule type" value="Genomic_DNA"/>
</dbReference>
<sequence>MKKYMNYIGLGIEASGDFLHSIRRAQTETDFFTICEDHLQHDQPMPLEPMDLDLKPVDVLAGEHR</sequence>